<feature type="signal peptide" evidence="1">
    <location>
        <begin position="1"/>
        <end position="18"/>
    </location>
</feature>
<dbReference type="AlphaFoldDB" id="A0AAW0FPD0"/>
<keyword evidence="1" id="KW-0732">Signal</keyword>
<proteinExistence type="predicted"/>
<organism evidence="2 3">
    <name type="scientific">Cerrena zonata</name>
    <dbReference type="NCBI Taxonomy" id="2478898"/>
    <lineage>
        <taxon>Eukaryota</taxon>
        <taxon>Fungi</taxon>
        <taxon>Dikarya</taxon>
        <taxon>Basidiomycota</taxon>
        <taxon>Agaricomycotina</taxon>
        <taxon>Agaricomycetes</taxon>
        <taxon>Polyporales</taxon>
        <taxon>Cerrenaceae</taxon>
        <taxon>Cerrena</taxon>
    </lineage>
</organism>
<evidence type="ECO:0000256" key="1">
    <source>
        <dbReference type="SAM" id="SignalP"/>
    </source>
</evidence>
<keyword evidence="3" id="KW-1185">Reference proteome</keyword>
<accession>A0AAW0FPD0</accession>
<feature type="chain" id="PRO_5043508357" evidence="1">
    <location>
        <begin position="19"/>
        <end position="116"/>
    </location>
</feature>
<reference evidence="2 3" key="1">
    <citation type="submission" date="2022-09" db="EMBL/GenBank/DDBJ databases">
        <authorList>
            <person name="Palmer J.M."/>
        </authorList>
    </citation>
    <scope>NUCLEOTIDE SEQUENCE [LARGE SCALE GENOMIC DNA]</scope>
    <source>
        <strain evidence="2 3">DSM 7382</strain>
    </source>
</reference>
<gene>
    <name evidence="2" type="ORF">QCA50_014366</name>
</gene>
<name>A0AAW0FPD0_9APHY</name>
<dbReference type="EMBL" id="JASBNA010000035">
    <property type="protein sequence ID" value="KAK7682566.1"/>
    <property type="molecule type" value="Genomic_DNA"/>
</dbReference>
<comment type="caution">
    <text evidence="2">The sequence shown here is derived from an EMBL/GenBank/DDBJ whole genome shotgun (WGS) entry which is preliminary data.</text>
</comment>
<evidence type="ECO:0000313" key="3">
    <source>
        <dbReference type="Proteomes" id="UP001385951"/>
    </source>
</evidence>
<evidence type="ECO:0000313" key="2">
    <source>
        <dbReference type="EMBL" id="KAK7682566.1"/>
    </source>
</evidence>
<sequence>MVNLLVMLWLLNFEPDDSLMNQVEAWVNISGTNVGFDTEVANQLSASSSFILPHRRYAMLTVEFRNPIHSLYLTKDGPDAEWNPHAEMSRSFYIHFSDWPMHKPWIQATQAQIERT</sequence>
<dbReference type="Proteomes" id="UP001385951">
    <property type="component" value="Unassembled WGS sequence"/>
</dbReference>
<protein>
    <submittedName>
        <fullName evidence="2">Uncharacterized protein</fullName>
    </submittedName>
</protein>